<feature type="transmembrane region" description="Helical" evidence="10">
    <location>
        <begin position="261"/>
        <end position="282"/>
    </location>
</feature>
<dbReference type="CDD" id="cd00082">
    <property type="entry name" value="HisKA"/>
    <property type="match status" value="1"/>
</dbReference>
<dbReference type="SUPFAM" id="SSF55785">
    <property type="entry name" value="PYP-like sensor domain (PAS domain)"/>
    <property type="match status" value="1"/>
</dbReference>
<keyword evidence="10" id="KW-0812">Transmembrane</keyword>
<dbReference type="Gene3D" id="3.40.190.10">
    <property type="entry name" value="Periplasmic binding protein-like II"/>
    <property type="match status" value="2"/>
</dbReference>
<dbReference type="PROSITE" id="PS50110">
    <property type="entry name" value="RESPONSE_REGULATORY"/>
    <property type="match status" value="1"/>
</dbReference>
<dbReference type="Pfam" id="PF00989">
    <property type="entry name" value="PAS"/>
    <property type="match status" value="1"/>
</dbReference>
<dbReference type="SUPFAM" id="SSF53850">
    <property type="entry name" value="Periplasmic binding protein-like II"/>
    <property type="match status" value="1"/>
</dbReference>
<dbReference type="SMART" id="SM00062">
    <property type="entry name" value="PBPb"/>
    <property type="match status" value="1"/>
</dbReference>
<evidence type="ECO:0000259" key="13">
    <source>
        <dbReference type="PROSITE" id="PS50110"/>
    </source>
</evidence>
<keyword evidence="11" id="KW-0732">Signal</keyword>
<dbReference type="PROSITE" id="PS50112">
    <property type="entry name" value="PAS"/>
    <property type="match status" value="1"/>
</dbReference>
<dbReference type="Gene3D" id="3.30.450.20">
    <property type="entry name" value="PAS domain"/>
    <property type="match status" value="1"/>
</dbReference>
<dbReference type="EMBL" id="JAUYVI010000002">
    <property type="protein sequence ID" value="MDQ7247290.1"/>
    <property type="molecule type" value="Genomic_DNA"/>
</dbReference>
<keyword evidence="10" id="KW-0472">Membrane</keyword>
<dbReference type="SMART" id="SM00086">
    <property type="entry name" value="PAC"/>
    <property type="match status" value="1"/>
</dbReference>
<evidence type="ECO:0000256" key="3">
    <source>
        <dbReference type="ARBA" id="ARBA00022553"/>
    </source>
</evidence>
<evidence type="ECO:0000256" key="9">
    <source>
        <dbReference type="PROSITE-ProRule" id="PRU00169"/>
    </source>
</evidence>
<organism evidence="16 17">
    <name type="scientific">Dongia sedimenti</name>
    <dbReference type="NCBI Taxonomy" id="3064282"/>
    <lineage>
        <taxon>Bacteria</taxon>
        <taxon>Pseudomonadati</taxon>
        <taxon>Pseudomonadota</taxon>
        <taxon>Alphaproteobacteria</taxon>
        <taxon>Rhodospirillales</taxon>
        <taxon>Dongiaceae</taxon>
        <taxon>Dongia</taxon>
    </lineage>
</organism>
<dbReference type="InterPro" id="IPR004358">
    <property type="entry name" value="Sig_transdc_His_kin-like_C"/>
</dbReference>
<dbReference type="InterPro" id="IPR035965">
    <property type="entry name" value="PAS-like_dom_sf"/>
</dbReference>
<feature type="signal peptide" evidence="11">
    <location>
        <begin position="1"/>
        <end position="22"/>
    </location>
</feature>
<dbReference type="Gene3D" id="3.30.565.10">
    <property type="entry name" value="Histidine kinase-like ATPase, C-terminal domain"/>
    <property type="match status" value="1"/>
</dbReference>
<dbReference type="SMART" id="SM00448">
    <property type="entry name" value="REC"/>
    <property type="match status" value="1"/>
</dbReference>
<dbReference type="CDD" id="cd00130">
    <property type="entry name" value="PAS"/>
    <property type="match status" value="1"/>
</dbReference>
<dbReference type="InterPro" id="IPR001789">
    <property type="entry name" value="Sig_transdc_resp-reg_receiver"/>
</dbReference>
<keyword evidence="7" id="KW-0067">ATP-binding</keyword>
<keyword evidence="3 9" id="KW-0597">Phosphoprotein</keyword>
<feature type="chain" id="PRO_5045134661" description="histidine kinase" evidence="11">
    <location>
        <begin position="23"/>
        <end position="843"/>
    </location>
</feature>
<protein>
    <recommendedName>
        <fullName evidence="2">histidine kinase</fullName>
        <ecNumber evidence="2">2.7.13.3</ecNumber>
    </recommendedName>
</protein>
<dbReference type="InterPro" id="IPR013767">
    <property type="entry name" value="PAS_fold"/>
</dbReference>
<keyword evidence="17" id="KW-1185">Reference proteome</keyword>
<comment type="catalytic activity">
    <reaction evidence="1">
        <text>ATP + protein L-histidine = ADP + protein N-phospho-L-histidine.</text>
        <dbReference type="EC" id="2.7.13.3"/>
    </reaction>
</comment>
<dbReference type="InterPro" id="IPR003594">
    <property type="entry name" value="HATPase_dom"/>
</dbReference>
<dbReference type="InterPro" id="IPR001610">
    <property type="entry name" value="PAC"/>
</dbReference>
<proteinExistence type="predicted"/>
<dbReference type="Pfam" id="PF00072">
    <property type="entry name" value="Response_reg"/>
    <property type="match status" value="1"/>
</dbReference>
<evidence type="ECO:0000313" key="17">
    <source>
        <dbReference type="Proteomes" id="UP001230156"/>
    </source>
</evidence>
<evidence type="ECO:0000256" key="4">
    <source>
        <dbReference type="ARBA" id="ARBA00022679"/>
    </source>
</evidence>
<dbReference type="SUPFAM" id="SSF55874">
    <property type="entry name" value="ATPase domain of HSP90 chaperone/DNA topoisomerase II/histidine kinase"/>
    <property type="match status" value="1"/>
</dbReference>
<evidence type="ECO:0000256" key="7">
    <source>
        <dbReference type="ARBA" id="ARBA00022840"/>
    </source>
</evidence>
<evidence type="ECO:0000256" key="5">
    <source>
        <dbReference type="ARBA" id="ARBA00022741"/>
    </source>
</evidence>
<dbReference type="Pfam" id="PF02518">
    <property type="entry name" value="HATPase_c"/>
    <property type="match status" value="1"/>
</dbReference>
<feature type="modified residue" description="4-aspartylphosphate" evidence="9">
    <location>
        <position position="768"/>
    </location>
</feature>
<evidence type="ECO:0000256" key="6">
    <source>
        <dbReference type="ARBA" id="ARBA00022777"/>
    </source>
</evidence>
<keyword evidence="10" id="KW-1133">Transmembrane helix</keyword>
<feature type="domain" description="Histidine kinase" evidence="12">
    <location>
        <begin position="442"/>
        <end position="697"/>
    </location>
</feature>
<dbReference type="PROSITE" id="PS50109">
    <property type="entry name" value="HIS_KIN"/>
    <property type="match status" value="1"/>
</dbReference>
<keyword evidence="4" id="KW-0808">Transferase</keyword>
<evidence type="ECO:0000256" key="8">
    <source>
        <dbReference type="ARBA" id="ARBA00023012"/>
    </source>
</evidence>
<evidence type="ECO:0000259" key="14">
    <source>
        <dbReference type="PROSITE" id="PS50112"/>
    </source>
</evidence>
<dbReference type="EC" id="2.7.13.3" evidence="2"/>
<comment type="caution">
    <text evidence="16">The sequence shown here is derived from an EMBL/GenBank/DDBJ whole genome shotgun (WGS) entry which is preliminary data.</text>
</comment>
<dbReference type="InterPro" id="IPR005467">
    <property type="entry name" value="His_kinase_dom"/>
</dbReference>
<dbReference type="InterPro" id="IPR036097">
    <property type="entry name" value="HisK_dim/P_sf"/>
</dbReference>
<evidence type="ECO:0000259" key="15">
    <source>
        <dbReference type="PROSITE" id="PS50113"/>
    </source>
</evidence>
<dbReference type="InterPro" id="IPR003661">
    <property type="entry name" value="HisK_dim/P_dom"/>
</dbReference>
<keyword evidence="8" id="KW-0902">Two-component regulatory system</keyword>
<dbReference type="PROSITE" id="PS50113">
    <property type="entry name" value="PAC"/>
    <property type="match status" value="1"/>
</dbReference>
<dbReference type="InterPro" id="IPR000700">
    <property type="entry name" value="PAS-assoc_C"/>
</dbReference>
<dbReference type="SUPFAM" id="SSF52172">
    <property type="entry name" value="CheY-like"/>
    <property type="match status" value="1"/>
</dbReference>
<dbReference type="Pfam" id="PF00497">
    <property type="entry name" value="SBP_bac_3"/>
    <property type="match status" value="1"/>
</dbReference>
<sequence>MKPLFGIAIALAALLSCSPRVAADFQPPKTLTVGLDDNYAPFSFRPEHGEVQGIMRDLWDLWSKRTGVTIRYEAIPRSRRLAALDAHAVDVVGYLMGSDSRNESYLMAPVPPVEIDVVIFFDRAISGIAGVESLEGFTIGVMGNGSCSEFLHAHRIDRLKVYPDWESLFTAVARHEVDVFCSGRAAGIRRLYRMNLQSQFKLSPPLYTTPAAWAVRKEDTALRDFIAAGFALIRPDERAAIEERWIGQPVESLWDNPALRFLAWMLLAAAIGAALLFTWNASLRRQVAVKTMGLATSERRYRELVEAVPVGIFESDAAGGNTYSNGVWVAMTGLSRTQSLGDGWLAAVHPEDRAGMLARWRAAIAAEQRYRSEHRLCRLDGTEIWVMVEAVPRFDARGAFSGYIGSLSDVTERRRHEEERRRLEAQGQESKKLEALGQFAGGVAHDFNNFLGAILGYAQFIVEDSAEQPQLQSAGRYAQRILTAGRRGRALVEQILTFTRRTKMTRRRFHLSELLGEIEELMFASALGSVEFRCENADPDAVVEADRDQLGQVLLNLCINAQDALRGRPGSVTVRIRRTALPVETAVKLAPAIRGEPRGESIRVWTDGDGTARAVAGSFDPALPHVSMSVTDTGFGMDATLLEQAFTPFFTTKEKGHGTGLGLAVVRGIVLAHGAALLAQSREGEGTTIEIVLPRIAIAIPRAEPMPVAAAARPRRRILLVDDDADFCDMMHLLLERLGFEVVPYTSAKEALADFREMPATWDALISDQNMPEMSGLELLAAVKALRPDLPCLICSAFSESLTDAALREAGALALIRKPVDKDLLLATLERALGAGVDRHARA</sequence>
<dbReference type="Gene3D" id="1.10.287.130">
    <property type="match status" value="1"/>
</dbReference>
<feature type="domain" description="Response regulatory" evidence="13">
    <location>
        <begin position="717"/>
        <end position="833"/>
    </location>
</feature>
<dbReference type="NCBIfam" id="TIGR00229">
    <property type="entry name" value="sensory_box"/>
    <property type="match status" value="1"/>
</dbReference>
<evidence type="ECO:0000259" key="12">
    <source>
        <dbReference type="PROSITE" id="PS50109"/>
    </source>
</evidence>
<keyword evidence="6" id="KW-0418">Kinase</keyword>
<evidence type="ECO:0000256" key="1">
    <source>
        <dbReference type="ARBA" id="ARBA00000085"/>
    </source>
</evidence>
<dbReference type="InterPro" id="IPR000014">
    <property type="entry name" value="PAS"/>
</dbReference>
<dbReference type="RefSeq" id="WP_379955062.1">
    <property type="nucleotide sequence ID" value="NZ_JAUYVI010000002.1"/>
</dbReference>
<reference evidence="17" key="1">
    <citation type="submission" date="2023-08" db="EMBL/GenBank/DDBJ databases">
        <title>Rhodospirillaceae gen. nov., a novel taxon isolated from the Yangtze River Yuezi River estuary sludge.</title>
        <authorList>
            <person name="Ruan L."/>
        </authorList>
    </citation>
    <scope>NUCLEOTIDE SEQUENCE [LARGE SCALE GENOMIC DNA]</scope>
    <source>
        <strain evidence="17">R-7</strain>
    </source>
</reference>
<dbReference type="Gene3D" id="3.40.50.2300">
    <property type="match status" value="1"/>
</dbReference>
<dbReference type="InterPro" id="IPR001638">
    <property type="entry name" value="Solute-binding_3/MltF_N"/>
</dbReference>
<dbReference type="PROSITE" id="PS51257">
    <property type="entry name" value="PROKAR_LIPOPROTEIN"/>
    <property type="match status" value="1"/>
</dbReference>
<dbReference type="SMART" id="SM00387">
    <property type="entry name" value="HATPase_c"/>
    <property type="match status" value="1"/>
</dbReference>
<gene>
    <name evidence="16" type="ORF">Q8A70_06415</name>
</gene>
<feature type="domain" description="PAC" evidence="15">
    <location>
        <begin position="370"/>
        <end position="422"/>
    </location>
</feature>
<dbReference type="SUPFAM" id="SSF47384">
    <property type="entry name" value="Homodimeric domain of signal transducing histidine kinase"/>
    <property type="match status" value="1"/>
</dbReference>
<dbReference type="InterPro" id="IPR011006">
    <property type="entry name" value="CheY-like_superfamily"/>
</dbReference>
<accession>A0ABU0YJG7</accession>
<dbReference type="SMART" id="SM00388">
    <property type="entry name" value="HisKA"/>
    <property type="match status" value="1"/>
</dbReference>
<dbReference type="SMART" id="SM00091">
    <property type="entry name" value="PAS"/>
    <property type="match status" value="1"/>
</dbReference>
<evidence type="ECO:0000313" key="16">
    <source>
        <dbReference type="EMBL" id="MDQ7247290.1"/>
    </source>
</evidence>
<dbReference type="PANTHER" id="PTHR43065:SF46">
    <property type="entry name" value="C4-DICARBOXYLATE TRANSPORT SENSOR PROTEIN DCTB"/>
    <property type="match status" value="1"/>
</dbReference>
<dbReference type="Proteomes" id="UP001230156">
    <property type="component" value="Unassembled WGS sequence"/>
</dbReference>
<evidence type="ECO:0000256" key="11">
    <source>
        <dbReference type="SAM" id="SignalP"/>
    </source>
</evidence>
<dbReference type="InterPro" id="IPR036890">
    <property type="entry name" value="HATPase_C_sf"/>
</dbReference>
<keyword evidence="5" id="KW-0547">Nucleotide-binding</keyword>
<dbReference type="Pfam" id="PF00512">
    <property type="entry name" value="HisKA"/>
    <property type="match status" value="1"/>
</dbReference>
<dbReference type="PRINTS" id="PR00344">
    <property type="entry name" value="BCTRLSENSOR"/>
</dbReference>
<dbReference type="PANTHER" id="PTHR43065">
    <property type="entry name" value="SENSOR HISTIDINE KINASE"/>
    <property type="match status" value="1"/>
</dbReference>
<evidence type="ECO:0000256" key="10">
    <source>
        <dbReference type="SAM" id="Phobius"/>
    </source>
</evidence>
<evidence type="ECO:0000256" key="2">
    <source>
        <dbReference type="ARBA" id="ARBA00012438"/>
    </source>
</evidence>
<feature type="domain" description="PAS" evidence="14">
    <location>
        <begin position="297"/>
        <end position="367"/>
    </location>
</feature>
<name>A0ABU0YJG7_9PROT</name>